<name>A0A8J3VRI4_9ACTN</name>
<evidence type="ECO:0000256" key="2">
    <source>
        <dbReference type="ARBA" id="ARBA00022777"/>
    </source>
</evidence>
<accession>A0A8J3VRI4</accession>
<dbReference type="PANTHER" id="PTHR10584">
    <property type="entry name" value="SUGAR KINASE"/>
    <property type="match status" value="1"/>
</dbReference>
<protein>
    <recommendedName>
        <fullName evidence="3">Carbohydrate kinase PfkB domain-containing protein</fullName>
    </recommendedName>
</protein>
<dbReference type="GO" id="GO:0016301">
    <property type="term" value="F:kinase activity"/>
    <property type="evidence" value="ECO:0007669"/>
    <property type="project" value="UniProtKB-KW"/>
</dbReference>
<keyword evidence="2" id="KW-0418">Kinase</keyword>
<dbReference type="PANTHER" id="PTHR10584:SF166">
    <property type="entry name" value="RIBOKINASE"/>
    <property type="match status" value="1"/>
</dbReference>
<dbReference type="AlphaFoldDB" id="A0A8J3VRI4"/>
<keyword evidence="5" id="KW-1185">Reference proteome</keyword>
<proteinExistence type="predicted"/>
<dbReference type="Pfam" id="PF00294">
    <property type="entry name" value="PfkB"/>
    <property type="match status" value="2"/>
</dbReference>
<organism evidence="4 5">
    <name type="scientific">Rugosimonospora africana</name>
    <dbReference type="NCBI Taxonomy" id="556532"/>
    <lineage>
        <taxon>Bacteria</taxon>
        <taxon>Bacillati</taxon>
        <taxon>Actinomycetota</taxon>
        <taxon>Actinomycetes</taxon>
        <taxon>Micromonosporales</taxon>
        <taxon>Micromonosporaceae</taxon>
        <taxon>Rugosimonospora</taxon>
    </lineage>
</organism>
<feature type="domain" description="Carbohydrate kinase PfkB" evidence="3">
    <location>
        <begin position="59"/>
        <end position="214"/>
    </location>
</feature>
<gene>
    <name evidence="4" type="ORF">Raf01_43360</name>
</gene>
<dbReference type="SUPFAM" id="SSF53613">
    <property type="entry name" value="Ribokinase-like"/>
    <property type="match status" value="1"/>
</dbReference>
<reference evidence="4" key="1">
    <citation type="submission" date="2021-01" db="EMBL/GenBank/DDBJ databases">
        <title>Whole genome shotgun sequence of Rugosimonospora africana NBRC 104875.</title>
        <authorList>
            <person name="Komaki H."/>
            <person name="Tamura T."/>
        </authorList>
    </citation>
    <scope>NUCLEOTIDE SEQUENCE</scope>
    <source>
        <strain evidence="4">NBRC 104875</strain>
    </source>
</reference>
<comment type="caution">
    <text evidence="4">The sequence shown here is derived from an EMBL/GenBank/DDBJ whole genome shotgun (WGS) entry which is preliminary data.</text>
</comment>
<dbReference type="InterPro" id="IPR029056">
    <property type="entry name" value="Ribokinase-like"/>
</dbReference>
<feature type="domain" description="Carbohydrate kinase PfkB" evidence="3">
    <location>
        <begin position="312"/>
        <end position="402"/>
    </location>
</feature>
<evidence type="ECO:0000259" key="3">
    <source>
        <dbReference type="Pfam" id="PF00294"/>
    </source>
</evidence>
<evidence type="ECO:0000256" key="1">
    <source>
        <dbReference type="ARBA" id="ARBA00022679"/>
    </source>
</evidence>
<dbReference type="RefSeq" id="WP_203919761.1">
    <property type="nucleotide sequence ID" value="NZ_BONZ01000040.1"/>
</dbReference>
<keyword evidence="1" id="KW-0808">Transferase</keyword>
<dbReference type="EMBL" id="BONZ01000040">
    <property type="protein sequence ID" value="GIH16164.1"/>
    <property type="molecule type" value="Genomic_DNA"/>
</dbReference>
<sequence length="424" mass="41467">MAGRHDAPAYEVVVGTGGIGSGMFLALTGNRTLGREESRAATLLDQRDYCKLHIVCHYVRRLLGPAVRVVPVGKVGDDAPGRDAMAAMRAEGMDMSLVAMAPRPTLFSVCFQYPNGDGGNITTAGSASDCVEPADIARAAPVLDAHRGRAIALALPEVPVAARAALLDLATAAEAFRVATFVSQEWEQVLRDGLLGRVDLLALNLDEATALLESGPDGAAGTVSAGSVSAGAVSAGTVSAGAVSAGRAAEAGAVGAGSGAGGLGGLGGPGDGGLGAAGADGGLAAAGGLGAAGADGGLGAAGGLGGPGAVVEAVVRRLAATNPAMSLVVTAGRQGSWAWDGRNLSHTPALPVESVAGTAGAGDAHLAGLVVATAHGVPLAAANRYATVVSGVSVTSRHTIDPDLTAARVRDAARSAGWELPPEL</sequence>
<dbReference type="Gene3D" id="3.40.1190.20">
    <property type="match status" value="2"/>
</dbReference>
<evidence type="ECO:0000313" key="5">
    <source>
        <dbReference type="Proteomes" id="UP000642748"/>
    </source>
</evidence>
<dbReference type="InterPro" id="IPR011611">
    <property type="entry name" value="PfkB_dom"/>
</dbReference>
<dbReference type="Proteomes" id="UP000642748">
    <property type="component" value="Unassembled WGS sequence"/>
</dbReference>
<evidence type="ECO:0000313" key="4">
    <source>
        <dbReference type="EMBL" id="GIH16164.1"/>
    </source>
</evidence>